<dbReference type="InterPro" id="IPR036734">
    <property type="entry name" value="Neur_chan_lig-bd_sf"/>
</dbReference>
<dbReference type="GO" id="GO:0016020">
    <property type="term" value="C:membrane"/>
    <property type="evidence" value="ECO:0007669"/>
    <property type="project" value="InterPro"/>
</dbReference>
<name>A0A8S2P5G9_9BILA</name>
<dbReference type="Proteomes" id="UP000682733">
    <property type="component" value="Unassembled WGS sequence"/>
</dbReference>
<dbReference type="Gene3D" id="2.70.170.10">
    <property type="entry name" value="Neurotransmitter-gated ion-channel ligand-binding domain"/>
    <property type="match status" value="1"/>
</dbReference>
<evidence type="ECO:0000313" key="3">
    <source>
        <dbReference type="Proteomes" id="UP000682733"/>
    </source>
</evidence>
<dbReference type="AlphaFoldDB" id="A0A8S2P5G9"/>
<gene>
    <name evidence="1" type="ORF">OVA965_LOCUS25210</name>
    <name evidence="2" type="ORF">TMI583_LOCUS25937</name>
</gene>
<dbReference type="Proteomes" id="UP000677228">
    <property type="component" value="Unassembled WGS sequence"/>
</dbReference>
<dbReference type="EMBL" id="CAJOBA010037076">
    <property type="protein sequence ID" value="CAF4035402.1"/>
    <property type="molecule type" value="Genomic_DNA"/>
</dbReference>
<evidence type="ECO:0000313" key="2">
    <source>
        <dbReference type="EMBL" id="CAF4035402.1"/>
    </source>
</evidence>
<proteinExistence type="predicted"/>
<accession>A0A8S2P5G9</accession>
<dbReference type="GO" id="GO:0005230">
    <property type="term" value="F:extracellular ligand-gated monoatomic ion channel activity"/>
    <property type="evidence" value="ECO:0007669"/>
    <property type="project" value="InterPro"/>
</dbReference>
<reference evidence="2" key="1">
    <citation type="submission" date="2021-02" db="EMBL/GenBank/DDBJ databases">
        <authorList>
            <person name="Nowell W R."/>
        </authorList>
    </citation>
    <scope>NUCLEOTIDE SEQUENCE</scope>
</reference>
<comment type="caution">
    <text evidence="2">The sequence shown here is derived from an EMBL/GenBank/DDBJ whole genome shotgun (WGS) entry which is preliminary data.</text>
</comment>
<dbReference type="EMBL" id="CAJNOK010015532">
    <property type="protein sequence ID" value="CAF1227316.1"/>
    <property type="molecule type" value="Genomic_DNA"/>
</dbReference>
<sequence>MKCEIDTLNEKYQAHVYIEARWLSDSAKLRLTTDQYRQLNEGKFITILKYNETNWTPELCIENSIGELKEVLRYTLKKSNSQQDGQLIEICEHRDIKGAFWEKLEWIVSQITCLLDKLIEPLHHFPSDVQELTVSVTTSYYNDKVILHKDEYHQCGVNREAFVDQQEWMLYEHVETQARFTKEYPFRDENHAKEEQKRSVFSVTCHAG</sequence>
<evidence type="ECO:0000313" key="1">
    <source>
        <dbReference type="EMBL" id="CAF1227316.1"/>
    </source>
</evidence>
<protein>
    <submittedName>
        <fullName evidence="2">Uncharacterized protein</fullName>
    </submittedName>
</protein>
<organism evidence="2 3">
    <name type="scientific">Didymodactylos carnosus</name>
    <dbReference type="NCBI Taxonomy" id="1234261"/>
    <lineage>
        <taxon>Eukaryota</taxon>
        <taxon>Metazoa</taxon>
        <taxon>Spiralia</taxon>
        <taxon>Gnathifera</taxon>
        <taxon>Rotifera</taxon>
        <taxon>Eurotatoria</taxon>
        <taxon>Bdelloidea</taxon>
        <taxon>Philodinida</taxon>
        <taxon>Philodinidae</taxon>
        <taxon>Didymodactylos</taxon>
    </lineage>
</organism>